<feature type="non-terminal residue" evidence="1">
    <location>
        <position position="25"/>
    </location>
</feature>
<protein>
    <submittedName>
        <fullName evidence="1">Uncharacterized protein</fullName>
    </submittedName>
</protein>
<dbReference type="AlphaFoldDB" id="A0A484H3F4"/>
<name>A0A484H3F4_SOUCH</name>
<organism evidence="1 2">
    <name type="scientific">Sousa chinensis</name>
    <name type="common">Indo-pacific humpbacked dolphin</name>
    <name type="synonym">Steno chinensis</name>
    <dbReference type="NCBI Taxonomy" id="103600"/>
    <lineage>
        <taxon>Eukaryota</taxon>
        <taxon>Metazoa</taxon>
        <taxon>Chordata</taxon>
        <taxon>Craniata</taxon>
        <taxon>Vertebrata</taxon>
        <taxon>Euteleostomi</taxon>
        <taxon>Mammalia</taxon>
        <taxon>Eutheria</taxon>
        <taxon>Laurasiatheria</taxon>
        <taxon>Artiodactyla</taxon>
        <taxon>Whippomorpha</taxon>
        <taxon>Cetacea</taxon>
        <taxon>Odontoceti</taxon>
        <taxon>Delphinidae</taxon>
        <taxon>Sousa</taxon>
    </lineage>
</organism>
<dbReference type="Proteomes" id="UP000295264">
    <property type="component" value="Unassembled WGS sequence"/>
</dbReference>
<proteinExistence type="predicted"/>
<sequence>MQAVAEKKRKEWPVGQPTCALLSFC</sequence>
<evidence type="ECO:0000313" key="1">
    <source>
        <dbReference type="EMBL" id="TEA42443.1"/>
    </source>
</evidence>
<gene>
    <name evidence="1" type="ORF">DBR06_SOUSAS1810246</name>
</gene>
<evidence type="ECO:0000313" key="2">
    <source>
        <dbReference type="Proteomes" id="UP000295264"/>
    </source>
</evidence>
<keyword evidence="2" id="KW-1185">Reference proteome</keyword>
<dbReference type="EMBL" id="QWLN02000112">
    <property type="protein sequence ID" value="TEA42443.1"/>
    <property type="molecule type" value="Genomic_DNA"/>
</dbReference>
<accession>A0A484H3F4</accession>
<reference evidence="1 2" key="1">
    <citation type="journal article" date="2018" name="Genomics">
        <title>Molecular footprints of inshore aquatic adaptation in Indo-Pacific humpback dolphin (Sousa chinensis).</title>
        <authorList>
            <person name="Ming Y."/>
            <person name="Jian J."/>
            <person name="Yu F."/>
            <person name="Yu X."/>
            <person name="Wang J."/>
            <person name="Liu W."/>
        </authorList>
    </citation>
    <scope>NUCLEOTIDE SEQUENCE [LARGE SCALE GENOMIC DNA]</scope>
    <source>
        <strain evidence="1">MY-2018</strain>
        <tissue evidence="1">Skin</tissue>
    </source>
</reference>
<comment type="caution">
    <text evidence="1">The sequence shown here is derived from an EMBL/GenBank/DDBJ whole genome shotgun (WGS) entry which is preliminary data.</text>
</comment>